<evidence type="ECO:0000313" key="8">
    <source>
        <dbReference type="EMBL" id="OGI75671.1"/>
    </source>
</evidence>
<comment type="function">
    <text evidence="5">Catalyzes the reversible transfer of the terminal phosphate group between ATP and AMP. Plays an important role in cellular energy homeostasis and in adenine nucleotide metabolism.</text>
</comment>
<dbReference type="HAMAP" id="MF_00235">
    <property type="entry name" value="Adenylate_kinase_Adk"/>
    <property type="match status" value="1"/>
</dbReference>
<dbReference type="PANTHER" id="PTHR23359">
    <property type="entry name" value="NUCLEOTIDE KINASE"/>
    <property type="match status" value="1"/>
</dbReference>
<dbReference type="UniPathway" id="UPA00588">
    <property type="reaction ID" value="UER00649"/>
</dbReference>
<dbReference type="PROSITE" id="PS00113">
    <property type="entry name" value="ADENYLATE_KINASE"/>
    <property type="match status" value="1"/>
</dbReference>
<evidence type="ECO:0000256" key="3">
    <source>
        <dbReference type="ARBA" id="ARBA00022741"/>
    </source>
</evidence>
<feature type="binding site" evidence="5">
    <location>
        <position position="139"/>
    </location>
    <ligand>
        <name>AMP</name>
        <dbReference type="ChEBI" id="CHEBI:456215"/>
    </ligand>
</feature>
<dbReference type="Proteomes" id="UP000179275">
    <property type="component" value="Unassembled WGS sequence"/>
</dbReference>
<keyword evidence="2 5" id="KW-0545">Nucleotide biosynthesis</keyword>
<keyword evidence="4 5" id="KW-0418">Kinase</keyword>
<comment type="caution">
    <text evidence="5">Lacks conserved residue(s) required for the propagation of feature annotation.</text>
</comment>
<dbReference type="EC" id="2.7.4.3" evidence="5 7"/>
<protein>
    <recommendedName>
        <fullName evidence="5 7">Adenylate kinase</fullName>
        <shortName evidence="5">AK</shortName>
        <ecNumber evidence="5 7">2.7.4.3</ecNumber>
    </recommendedName>
    <alternativeName>
        <fullName evidence="5">ATP-AMP transphosphorylase</fullName>
    </alternativeName>
    <alternativeName>
        <fullName evidence="5">ATP:AMP phosphotransferase</fullName>
    </alternativeName>
    <alternativeName>
        <fullName evidence="5">Adenylate monophosphate kinase</fullName>
    </alternativeName>
</protein>
<feature type="binding site" evidence="5">
    <location>
        <position position="137"/>
    </location>
    <ligand>
        <name>ATP</name>
        <dbReference type="ChEBI" id="CHEBI:30616"/>
    </ligand>
</feature>
<feature type="binding site" evidence="5">
    <location>
        <begin position="66"/>
        <end position="68"/>
    </location>
    <ligand>
        <name>AMP</name>
        <dbReference type="ChEBI" id="CHEBI:456215"/>
    </ligand>
</feature>
<keyword evidence="1 5" id="KW-0808">Transferase</keyword>
<feature type="binding site" evidence="5">
    <location>
        <begin position="95"/>
        <end position="98"/>
    </location>
    <ligand>
        <name>AMP</name>
        <dbReference type="ChEBI" id="CHEBI:456215"/>
    </ligand>
</feature>
<feature type="binding site" evidence="5">
    <location>
        <position position="40"/>
    </location>
    <ligand>
        <name>AMP</name>
        <dbReference type="ChEBI" id="CHEBI:456215"/>
    </ligand>
</feature>
<dbReference type="AlphaFoldDB" id="A0A1F6W187"/>
<gene>
    <name evidence="5" type="primary">adk</name>
    <name evidence="8" type="ORF">A3C67_02670</name>
</gene>
<evidence type="ECO:0000256" key="5">
    <source>
        <dbReference type="HAMAP-Rule" id="MF_00235"/>
    </source>
</evidence>
<comment type="similarity">
    <text evidence="5 6">Belongs to the adenylate kinase family.</text>
</comment>
<evidence type="ECO:0000256" key="7">
    <source>
        <dbReference type="RuleBase" id="RU003331"/>
    </source>
</evidence>
<reference evidence="8 9" key="1">
    <citation type="journal article" date="2016" name="Nat. Commun.">
        <title>Thousands of microbial genomes shed light on interconnected biogeochemical processes in an aquifer system.</title>
        <authorList>
            <person name="Anantharaman K."/>
            <person name="Brown C.T."/>
            <person name="Hug L.A."/>
            <person name="Sharon I."/>
            <person name="Castelle C.J."/>
            <person name="Probst A.J."/>
            <person name="Thomas B.C."/>
            <person name="Singh A."/>
            <person name="Wilkins M.J."/>
            <person name="Karaoz U."/>
            <person name="Brodie E.L."/>
            <person name="Williams K.H."/>
            <person name="Hubbard S.S."/>
            <person name="Banfield J.F."/>
        </authorList>
    </citation>
    <scope>NUCLEOTIDE SEQUENCE [LARGE SCALE GENOMIC DNA]</scope>
</reference>
<dbReference type="GO" id="GO:0005737">
    <property type="term" value="C:cytoplasm"/>
    <property type="evidence" value="ECO:0007669"/>
    <property type="project" value="UniProtKB-SubCell"/>
</dbReference>
<feature type="binding site" evidence="5">
    <location>
        <position position="150"/>
    </location>
    <ligand>
        <name>AMP</name>
        <dbReference type="ChEBI" id="CHEBI:456215"/>
    </ligand>
</feature>
<keyword evidence="5 7" id="KW-0067">ATP-binding</keyword>
<evidence type="ECO:0000256" key="2">
    <source>
        <dbReference type="ARBA" id="ARBA00022727"/>
    </source>
</evidence>
<evidence type="ECO:0000256" key="4">
    <source>
        <dbReference type="ARBA" id="ARBA00022777"/>
    </source>
</evidence>
<evidence type="ECO:0000256" key="1">
    <source>
        <dbReference type="ARBA" id="ARBA00022679"/>
    </source>
</evidence>
<dbReference type="EMBL" id="MFUG01000016">
    <property type="protein sequence ID" value="OGI75671.1"/>
    <property type="molecule type" value="Genomic_DNA"/>
</dbReference>
<evidence type="ECO:0000313" key="9">
    <source>
        <dbReference type="Proteomes" id="UP000179275"/>
    </source>
</evidence>
<dbReference type="InterPro" id="IPR027417">
    <property type="entry name" value="P-loop_NTPase"/>
</dbReference>
<evidence type="ECO:0000256" key="6">
    <source>
        <dbReference type="RuleBase" id="RU003330"/>
    </source>
</evidence>
<feature type="binding site" evidence="5">
    <location>
        <position position="45"/>
    </location>
    <ligand>
        <name>AMP</name>
        <dbReference type="ChEBI" id="CHEBI:456215"/>
    </ligand>
</feature>
<feature type="binding site" evidence="5">
    <location>
        <position position="180"/>
    </location>
    <ligand>
        <name>ATP</name>
        <dbReference type="ChEBI" id="CHEBI:30616"/>
    </ligand>
</feature>
<sequence>MHGKTFVFFGTVGSGKGTQVKLLREYLSKKDGRECVYAGTGEGFRTILESGSYAGKLLHEKMHRGGLVDDFFANAIVADLLSSKISPEKHLIVDGYPRTVEQSKVFEAMMKFYQHDDIKIIFIELSEEKAMKRTLARGRHDDTPEGLAKRFEEYKNNVIPAMNYFKNKPGYQIFTINGEQTVEDVHKDIIKALNF</sequence>
<keyword evidence="5" id="KW-0963">Cytoplasm</keyword>
<dbReference type="InterPro" id="IPR000850">
    <property type="entry name" value="Adenylat/UMP-CMP_kin"/>
</dbReference>
<dbReference type="PRINTS" id="PR00094">
    <property type="entry name" value="ADENYLTKNASE"/>
</dbReference>
<organism evidence="8 9">
    <name type="scientific">Candidatus Nomurabacteria bacterium RIFCSPHIGHO2_02_FULL_42_19</name>
    <dbReference type="NCBI Taxonomy" id="1801756"/>
    <lineage>
        <taxon>Bacteria</taxon>
        <taxon>Candidatus Nomuraibacteriota</taxon>
    </lineage>
</organism>
<proteinExistence type="inferred from homology"/>
<comment type="domain">
    <text evidence="5">Consists of three domains, a large central CORE domain and two small peripheral domains, NMPbind and LID, which undergo movements during catalysis. The LID domain closes over the site of phosphoryl transfer upon ATP binding. Assembling and dissambling the active center during each catalytic cycle provides an effective means to prevent ATP hydrolysis.</text>
</comment>
<name>A0A1F6W187_9BACT</name>
<comment type="subunit">
    <text evidence="5 7">Monomer.</text>
</comment>
<accession>A0A1F6W187</accession>
<dbReference type="STRING" id="1801756.A3C67_02670"/>
<dbReference type="InterPro" id="IPR033690">
    <property type="entry name" value="Adenylat_kinase_CS"/>
</dbReference>
<dbReference type="GO" id="GO:0044209">
    <property type="term" value="P:AMP salvage"/>
    <property type="evidence" value="ECO:0007669"/>
    <property type="project" value="UniProtKB-UniRule"/>
</dbReference>
<dbReference type="Gene3D" id="3.40.50.300">
    <property type="entry name" value="P-loop containing nucleotide triphosphate hydrolases"/>
    <property type="match status" value="1"/>
</dbReference>
<feature type="region of interest" description="NMP" evidence="5">
    <location>
        <begin position="39"/>
        <end position="68"/>
    </location>
</feature>
<keyword evidence="3 5" id="KW-0547">Nucleotide-binding</keyword>
<feature type="binding site" evidence="5">
    <location>
        <position position="102"/>
    </location>
    <ligand>
        <name>AMP</name>
        <dbReference type="ChEBI" id="CHEBI:456215"/>
    </ligand>
</feature>
<dbReference type="SUPFAM" id="SSF52540">
    <property type="entry name" value="P-loop containing nucleoside triphosphate hydrolases"/>
    <property type="match status" value="1"/>
</dbReference>
<comment type="pathway">
    <text evidence="5">Purine metabolism; AMP biosynthesis via salvage pathway; AMP from ADP: step 1/1.</text>
</comment>
<dbReference type="CDD" id="cd01428">
    <property type="entry name" value="ADK"/>
    <property type="match status" value="1"/>
</dbReference>
<dbReference type="GO" id="GO:0005524">
    <property type="term" value="F:ATP binding"/>
    <property type="evidence" value="ECO:0007669"/>
    <property type="project" value="UniProtKB-UniRule"/>
</dbReference>
<dbReference type="Pfam" id="PF00406">
    <property type="entry name" value="ADK"/>
    <property type="match status" value="1"/>
</dbReference>
<dbReference type="GO" id="GO:0004017">
    <property type="term" value="F:AMP kinase activity"/>
    <property type="evidence" value="ECO:0007669"/>
    <property type="project" value="UniProtKB-UniRule"/>
</dbReference>
<feature type="binding site" evidence="5">
    <location>
        <begin position="13"/>
        <end position="18"/>
    </location>
    <ligand>
        <name>ATP</name>
        <dbReference type="ChEBI" id="CHEBI:30616"/>
    </ligand>
</feature>
<comment type="catalytic activity">
    <reaction evidence="5 7">
        <text>AMP + ATP = 2 ADP</text>
        <dbReference type="Rhea" id="RHEA:12973"/>
        <dbReference type="ChEBI" id="CHEBI:30616"/>
        <dbReference type="ChEBI" id="CHEBI:456215"/>
        <dbReference type="ChEBI" id="CHEBI:456216"/>
        <dbReference type="EC" id="2.7.4.3"/>
    </reaction>
</comment>
<comment type="caution">
    <text evidence="8">The sequence shown here is derived from an EMBL/GenBank/DDBJ whole genome shotgun (WGS) entry which is preliminary data.</text>
</comment>
<comment type="subcellular location">
    <subcellularLocation>
        <location evidence="5 7">Cytoplasm</location>
    </subcellularLocation>
</comment>